<dbReference type="InterPro" id="IPR012340">
    <property type="entry name" value="NA-bd_OB-fold"/>
</dbReference>
<gene>
    <name evidence="4" type="ORF">SAMN04488563_0798</name>
</gene>
<dbReference type="Gene3D" id="2.40.50.140">
    <property type="entry name" value="Nucleic acid-binding proteins"/>
    <property type="match status" value="1"/>
</dbReference>
<dbReference type="GO" id="GO:0003697">
    <property type="term" value="F:single-stranded DNA binding"/>
    <property type="evidence" value="ECO:0007669"/>
    <property type="project" value="InterPro"/>
</dbReference>
<dbReference type="RefSeq" id="WP_152690511.1">
    <property type="nucleotide sequence ID" value="NZ_KQ061219.1"/>
</dbReference>
<organism evidence="4 5">
    <name type="scientific">Jiangella alkaliphila</name>
    <dbReference type="NCBI Taxonomy" id="419479"/>
    <lineage>
        <taxon>Bacteria</taxon>
        <taxon>Bacillati</taxon>
        <taxon>Actinomycetota</taxon>
        <taxon>Actinomycetes</taxon>
        <taxon>Jiangellales</taxon>
        <taxon>Jiangellaceae</taxon>
        <taxon>Jiangella</taxon>
    </lineage>
</organism>
<dbReference type="CDD" id="cd04496">
    <property type="entry name" value="SSB_OBF"/>
    <property type="match status" value="1"/>
</dbReference>
<dbReference type="STRING" id="419479.SAMN04488563_0798"/>
<feature type="compositionally biased region" description="Pro residues" evidence="3">
    <location>
        <begin position="144"/>
        <end position="162"/>
    </location>
</feature>
<keyword evidence="5" id="KW-1185">Reference proteome</keyword>
<sequence length="162" mass="18003">MAIKTMQSINGFIASDPQLTFTNGKARFYARIGIRHYEPLEGGRFRDLEPTFHDLVQFGKSAERSIELLRRGDNFIAQGSVRTYTRDNDGVEEEAEQFVAKRIGHDLNLTNYTVQRKNAAAQQAPGHDTPAARAAAPTIQRQPQLPPPAPPAPPPQPDTITR</sequence>
<keyword evidence="1 2" id="KW-0238">DNA-binding</keyword>
<protein>
    <submittedName>
        <fullName evidence="4">Single-stranded DNA-binding protein</fullName>
    </submittedName>
</protein>
<reference evidence="5" key="1">
    <citation type="submission" date="2016-10" db="EMBL/GenBank/DDBJ databases">
        <authorList>
            <person name="Varghese N."/>
            <person name="Submissions S."/>
        </authorList>
    </citation>
    <scope>NUCLEOTIDE SEQUENCE [LARGE SCALE GENOMIC DNA]</scope>
    <source>
        <strain evidence="5">DSM 45079</strain>
    </source>
</reference>
<evidence type="ECO:0000256" key="1">
    <source>
        <dbReference type="ARBA" id="ARBA00023125"/>
    </source>
</evidence>
<dbReference type="InterPro" id="IPR000424">
    <property type="entry name" value="Primosome_PriB/ssb"/>
</dbReference>
<evidence type="ECO:0000256" key="2">
    <source>
        <dbReference type="PROSITE-ProRule" id="PRU00252"/>
    </source>
</evidence>
<name>A0A1H2H1W1_9ACTN</name>
<dbReference type="AlphaFoldDB" id="A0A1H2H1W1"/>
<feature type="region of interest" description="Disordered" evidence="3">
    <location>
        <begin position="117"/>
        <end position="162"/>
    </location>
</feature>
<dbReference type="EMBL" id="LT629791">
    <property type="protein sequence ID" value="SDU25877.1"/>
    <property type="molecule type" value="Genomic_DNA"/>
</dbReference>
<accession>A0A1H2H1W1</accession>
<evidence type="ECO:0000256" key="3">
    <source>
        <dbReference type="SAM" id="MobiDB-lite"/>
    </source>
</evidence>
<dbReference type="Proteomes" id="UP000182977">
    <property type="component" value="Chromosome I"/>
</dbReference>
<evidence type="ECO:0000313" key="5">
    <source>
        <dbReference type="Proteomes" id="UP000182977"/>
    </source>
</evidence>
<dbReference type="SUPFAM" id="SSF50249">
    <property type="entry name" value="Nucleic acid-binding proteins"/>
    <property type="match status" value="1"/>
</dbReference>
<evidence type="ECO:0000313" key="4">
    <source>
        <dbReference type="EMBL" id="SDU25877.1"/>
    </source>
</evidence>
<proteinExistence type="predicted"/>
<dbReference type="Pfam" id="PF00436">
    <property type="entry name" value="SSB"/>
    <property type="match status" value="1"/>
</dbReference>
<dbReference type="OrthoDB" id="4773434at2"/>
<dbReference type="PROSITE" id="PS50935">
    <property type="entry name" value="SSB"/>
    <property type="match status" value="1"/>
</dbReference>